<dbReference type="Gene3D" id="2.40.170.20">
    <property type="entry name" value="TonB-dependent receptor, beta-barrel domain"/>
    <property type="match status" value="1"/>
</dbReference>
<evidence type="ECO:0000256" key="8">
    <source>
        <dbReference type="ARBA" id="ARBA00023136"/>
    </source>
</evidence>
<dbReference type="InterPro" id="IPR036942">
    <property type="entry name" value="Beta-barrel_TonB_sf"/>
</dbReference>
<feature type="domain" description="TonB-dependent receptor-like beta-barrel" evidence="13">
    <location>
        <begin position="261"/>
        <end position="676"/>
    </location>
</feature>
<dbReference type="AlphaFoldDB" id="A0A7Z7MUB8"/>
<evidence type="ECO:0000256" key="2">
    <source>
        <dbReference type="ARBA" id="ARBA00009810"/>
    </source>
</evidence>
<dbReference type="InterPro" id="IPR039426">
    <property type="entry name" value="TonB-dep_rcpt-like"/>
</dbReference>
<evidence type="ECO:0000313" key="16">
    <source>
        <dbReference type="Proteomes" id="UP000242886"/>
    </source>
</evidence>
<dbReference type="InterPro" id="IPR012910">
    <property type="entry name" value="Plug_dom"/>
</dbReference>
<dbReference type="CDD" id="cd01347">
    <property type="entry name" value="ligand_gated_channel"/>
    <property type="match status" value="1"/>
</dbReference>
<dbReference type="PANTHER" id="PTHR30069:SF29">
    <property type="entry name" value="HEMOGLOBIN AND HEMOGLOBIN-HAPTOGLOBIN-BINDING PROTEIN 1-RELATED"/>
    <property type="match status" value="1"/>
</dbReference>
<keyword evidence="7 12" id="KW-0798">TonB box</keyword>
<dbReference type="Proteomes" id="UP000242886">
    <property type="component" value="Chromosome SDENCHOL"/>
</dbReference>
<dbReference type="InterPro" id="IPR000531">
    <property type="entry name" value="Beta-barrel_TonB"/>
</dbReference>
<dbReference type="Pfam" id="PF00593">
    <property type="entry name" value="TonB_dep_Rec_b-barrel"/>
    <property type="match status" value="1"/>
</dbReference>
<keyword evidence="5 11" id="KW-0812">Transmembrane</keyword>
<evidence type="ECO:0000256" key="10">
    <source>
        <dbReference type="ARBA" id="ARBA00023237"/>
    </source>
</evidence>
<evidence type="ECO:0000256" key="12">
    <source>
        <dbReference type="RuleBase" id="RU003357"/>
    </source>
</evidence>
<dbReference type="PANTHER" id="PTHR30069">
    <property type="entry name" value="TONB-DEPENDENT OUTER MEMBRANE RECEPTOR"/>
    <property type="match status" value="1"/>
</dbReference>
<comment type="similarity">
    <text evidence="2 11 12">Belongs to the TonB-dependent receptor family.</text>
</comment>
<evidence type="ECO:0000256" key="6">
    <source>
        <dbReference type="ARBA" id="ARBA00022729"/>
    </source>
</evidence>
<dbReference type="GO" id="GO:0009279">
    <property type="term" value="C:cell outer membrane"/>
    <property type="evidence" value="ECO:0007669"/>
    <property type="project" value="UniProtKB-SubCell"/>
</dbReference>
<dbReference type="GO" id="GO:0044718">
    <property type="term" value="P:siderophore transmembrane transport"/>
    <property type="evidence" value="ECO:0007669"/>
    <property type="project" value="TreeGrafter"/>
</dbReference>
<proteinExistence type="inferred from homology"/>
<dbReference type="InterPro" id="IPR037066">
    <property type="entry name" value="Plug_dom_sf"/>
</dbReference>
<dbReference type="Pfam" id="PF07715">
    <property type="entry name" value="Plug"/>
    <property type="match status" value="1"/>
</dbReference>
<evidence type="ECO:0000256" key="5">
    <source>
        <dbReference type="ARBA" id="ARBA00022692"/>
    </source>
</evidence>
<evidence type="ECO:0000259" key="14">
    <source>
        <dbReference type="Pfam" id="PF07715"/>
    </source>
</evidence>
<accession>A0A7Z7MUB8</accession>
<evidence type="ECO:0000256" key="9">
    <source>
        <dbReference type="ARBA" id="ARBA00023170"/>
    </source>
</evidence>
<keyword evidence="10 11" id="KW-0998">Cell outer membrane</keyword>
<dbReference type="Gene3D" id="2.170.130.10">
    <property type="entry name" value="TonB-dependent receptor, plug domain"/>
    <property type="match status" value="1"/>
</dbReference>
<evidence type="ECO:0000256" key="11">
    <source>
        <dbReference type="PROSITE-ProRule" id="PRU01360"/>
    </source>
</evidence>
<keyword evidence="4 11" id="KW-1134">Transmembrane beta strand</keyword>
<keyword evidence="16" id="KW-1185">Reference proteome</keyword>
<organism evidence="15 16">
    <name type="scientific">Sterolibacterium denitrificans</name>
    <dbReference type="NCBI Taxonomy" id="157592"/>
    <lineage>
        <taxon>Bacteria</taxon>
        <taxon>Pseudomonadati</taxon>
        <taxon>Pseudomonadota</taxon>
        <taxon>Betaproteobacteria</taxon>
        <taxon>Nitrosomonadales</taxon>
        <taxon>Sterolibacteriaceae</taxon>
        <taxon>Sterolibacterium</taxon>
    </lineage>
</organism>
<dbReference type="PROSITE" id="PS52016">
    <property type="entry name" value="TONB_DEPENDENT_REC_3"/>
    <property type="match status" value="1"/>
</dbReference>
<evidence type="ECO:0000313" key="15">
    <source>
        <dbReference type="EMBL" id="SMB22141.1"/>
    </source>
</evidence>
<name>A0A7Z7MUB8_9PROT</name>
<protein>
    <submittedName>
        <fullName evidence="15">TonB-dependent receptor</fullName>
    </submittedName>
</protein>
<gene>
    <name evidence="15" type="ORF">SDENCHOL_10505</name>
</gene>
<evidence type="ECO:0000256" key="7">
    <source>
        <dbReference type="ARBA" id="ARBA00023077"/>
    </source>
</evidence>
<evidence type="ECO:0000259" key="13">
    <source>
        <dbReference type="Pfam" id="PF00593"/>
    </source>
</evidence>
<evidence type="ECO:0000256" key="4">
    <source>
        <dbReference type="ARBA" id="ARBA00022452"/>
    </source>
</evidence>
<keyword evidence="8 11" id="KW-0472">Membrane</keyword>
<sequence>MLLARMDEESAMKVIPARIALALFVVAGSAQADFSDEEALALSYGDKTMVSITTGMAQPINRAPAVATVITADDIEAIGATDLDEVLETVPGLHVSHSTLGYAPIYMIRGIASQYNPQVLMLTNGIPMTSVLAGDRGTVWGGLPVENIARIEIIRGPGSALYGADAFAGVINIVTKNAGNIDGTQVGVRYGSFSTRDAWLLHGGEIDGMQVAAYLRVGDTDGAKEPVPADAQTRLDALFGTNASYAPGVTNLGRRMLDGSLDIARDKWRFRIALKRRSDGENATGLAQALDPAGRSFSQRVTSDLTWQDRNFAQDLDLTVQGSYYYLNEKSDLVLFPPGATFPTGTFPDGMIGNPYLWERRFLFSVSAFYTGFGNQRIRIGAGRGNDSLYRVRESRNYTYTYIPGVGNLPTPLGSVVDVSGSGAFMSPHSRSNNYLYVQDEWSFARDWTLTGGIRHDDYSDFGGTTNPRLALIWDAGYNVTAKLLAGRAFRTPSFQELYNINNPVATGNPDLKPETISTAEAAVSWQPVSSLQLGANIFHYKMRDILRFVPNADPTTGSTAQNTGSQAGHGLELEASWDASKTVRLSGNYGYQRSTDKATSRDAGDAPHHHLYMRGDWRFMPDWTANAQLNWVIGRDRIAGDPRPNVPDYRTLDLTLRKGNARYGSWDVAVSIRNLFDATVLEPSPAPGSIPYDFPLARRSAYIQLRYGL</sequence>
<keyword evidence="3 11" id="KW-0813">Transport</keyword>
<dbReference type="GO" id="GO:0015344">
    <property type="term" value="F:siderophore uptake transmembrane transporter activity"/>
    <property type="evidence" value="ECO:0007669"/>
    <property type="project" value="TreeGrafter"/>
</dbReference>
<feature type="domain" description="TonB-dependent receptor plug" evidence="14">
    <location>
        <begin position="61"/>
        <end position="170"/>
    </location>
</feature>
<dbReference type="EMBL" id="LT837803">
    <property type="protein sequence ID" value="SMB22141.1"/>
    <property type="molecule type" value="Genomic_DNA"/>
</dbReference>
<keyword evidence="9 15" id="KW-0675">Receptor</keyword>
<comment type="subcellular location">
    <subcellularLocation>
        <location evidence="1 11">Cell outer membrane</location>
        <topology evidence="1 11">Multi-pass membrane protein</topology>
    </subcellularLocation>
</comment>
<keyword evidence="6" id="KW-0732">Signal</keyword>
<evidence type="ECO:0000256" key="1">
    <source>
        <dbReference type="ARBA" id="ARBA00004571"/>
    </source>
</evidence>
<evidence type="ECO:0000256" key="3">
    <source>
        <dbReference type="ARBA" id="ARBA00022448"/>
    </source>
</evidence>
<dbReference type="SUPFAM" id="SSF56935">
    <property type="entry name" value="Porins"/>
    <property type="match status" value="1"/>
</dbReference>
<reference evidence="15" key="1">
    <citation type="submission" date="2017-03" db="EMBL/GenBank/DDBJ databases">
        <authorList>
            <consortium name="AG Boll"/>
        </authorList>
    </citation>
    <scope>NUCLEOTIDE SEQUENCE [LARGE SCALE GENOMIC DNA]</scope>
    <source>
        <strain evidence="15">Chol</strain>
    </source>
</reference>